<evidence type="ECO:0000256" key="10">
    <source>
        <dbReference type="ARBA" id="ARBA00023239"/>
    </source>
</evidence>
<dbReference type="SUPFAM" id="SSF143548">
    <property type="entry name" value="Serine metabolism enzymes domain"/>
    <property type="match status" value="1"/>
</dbReference>
<dbReference type="InterPro" id="IPR051318">
    <property type="entry name" value="Fe-S_L-Ser"/>
</dbReference>
<evidence type="ECO:0000256" key="6">
    <source>
        <dbReference type="ARBA" id="ARBA00022485"/>
    </source>
</evidence>
<proteinExistence type="inferred from homology"/>
<name>A0ABQ5JFK6_9LACO</name>
<keyword evidence="10" id="KW-0456">Lyase</keyword>
<dbReference type="EMBL" id="BQXH01000003">
    <property type="protein sequence ID" value="GKS80795.1"/>
    <property type="molecule type" value="Genomic_DNA"/>
</dbReference>
<evidence type="ECO:0000256" key="4">
    <source>
        <dbReference type="ARBA" id="ARBA00012093"/>
    </source>
</evidence>
<sequence>MNEKYQSVFDIVGPVMVGPSSSHTAGAAKLGFAAGKLLPTRPDKIQIDYYESFAKTHAGHGTDFAIVAGILGMETNDPRLPESLDLVHELGIPVQINEMQTPSPLGHPNTAQLTLWAGQKKVSLWGDSIGGGKIEVKQIQLGEKTLELPGPLPVLLFSCPPSRLPQILAKMATLSVVVTAQNFCQLNQTENLYALNLQKEIAPKSELELSQLCHNLICL</sequence>
<comment type="similarity">
    <text evidence="3">Belongs to the iron-sulfur dependent L-serine dehydratase family.</text>
</comment>
<comment type="pathway">
    <text evidence="2">Carbohydrate biosynthesis; gluconeogenesis.</text>
</comment>
<evidence type="ECO:0000259" key="13">
    <source>
        <dbReference type="Pfam" id="PF03315"/>
    </source>
</evidence>
<evidence type="ECO:0000256" key="9">
    <source>
        <dbReference type="ARBA" id="ARBA00023014"/>
    </source>
</evidence>
<keyword evidence="9" id="KW-0411">Iron-sulfur</keyword>
<dbReference type="RefSeq" id="WP_244054570.1">
    <property type="nucleotide sequence ID" value="NZ_BQXH01000003.1"/>
</dbReference>
<keyword evidence="6" id="KW-0004">4Fe-4S</keyword>
<dbReference type="PANTHER" id="PTHR30182:SF12">
    <property type="entry name" value="L-SERINE DEHYDRATASE, BETA CHAIN-RELATED"/>
    <property type="match status" value="1"/>
</dbReference>
<gene>
    <name evidence="14" type="ORF">LPAF129_04800</name>
</gene>
<protein>
    <recommendedName>
        <fullName evidence="4">L-serine ammonia-lyase</fullName>
        <ecNumber evidence="4">4.3.1.17</ecNumber>
    </recommendedName>
    <alternativeName>
        <fullName evidence="11">L-serine deaminase</fullName>
    </alternativeName>
</protein>
<reference evidence="14" key="1">
    <citation type="journal article" date="2022" name="Int. J. Syst. Evol. Microbiol.">
        <title>A novel species of lactic acid bacteria, Ligilactobacillus pabuli sp. nov., isolated from alfalfa silage.</title>
        <authorList>
            <person name="Tohno M."/>
            <person name="Tanizawa Y."/>
            <person name="Sawada H."/>
            <person name="Sakamoto M."/>
            <person name="Ohkuma M."/>
            <person name="Kobayashi H."/>
        </authorList>
    </citation>
    <scope>NUCLEOTIDE SEQUENCE</scope>
    <source>
        <strain evidence="14">AF129</strain>
    </source>
</reference>
<organism evidence="14 15">
    <name type="scientific">Ligilactobacillus pabuli</name>
    <dbReference type="NCBI Taxonomy" id="2886039"/>
    <lineage>
        <taxon>Bacteria</taxon>
        <taxon>Bacillati</taxon>
        <taxon>Bacillota</taxon>
        <taxon>Bacilli</taxon>
        <taxon>Lactobacillales</taxon>
        <taxon>Lactobacillaceae</taxon>
        <taxon>Ligilactobacillus</taxon>
    </lineage>
</organism>
<dbReference type="Pfam" id="PF03315">
    <property type="entry name" value="SDH_beta"/>
    <property type="match status" value="1"/>
</dbReference>
<dbReference type="InterPro" id="IPR005131">
    <property type="entry name" value="Ser_deHydtase_bsu"/>
</dbReference>
<keyword evidence="8" id="KW-0408">Iron</keyword>
<feature type="domain" description="Serine dehydratase beta chain" evidence="13">
    <location>
        <begin position="7"/>
        <end position="77"/>
    </location>
</feature>
<dbReference type="Gene3D" id="3.30.1330.90">
    <property type="entry name" value="D-3-phosphoglycerate dehydrogenase, domain 3"/>
    <property type="match status" value="1"/>
</dbReference>
<dbReference type="Proteomes" id="UP001055149">
    <property type="component" value="Unassembled WGS sequence"/>
</dbReference>
<comment type="catalytic activity">
    <reaction evidence="12">
        <text>L-serine = pyruvate + NH4(+)</text>
        <dbReference type="Rhea" id="RHEA:19169"/>
        <dbReference type="ChEBI" id="CHEBI:15361"/>
        <dbReference type="ChEBI" id="CHEBI:28938"/>
        <dbReference type="ChEBI" id="CHEBI:33384"/>
        <dbReference type="EC" id="4.3.1.17"/>
    </reaction>
</comment>
<accession>A0ABQ5JFK6</accession>
<dbReference type="InterPro" id="IPR029009">
    <property type="entry name" value="ASB_dom_sf"/>
</dbReference>
<evidence type="ECO:0000256" key="5">
    <source>
        <dbReference type="ARBA" id="ARBA00022432"/>
    </source>
</evidence>
<evidence type="ECO:0000256" key="12">
    <source>
        <dbReference type="ARBA" id="ARBA00049406"/>
    </source>
</evidence>
<evidence type="ECO:0000313" key="15">
    <source>
        <dbReference type="Proteomes" id="UP001055149"/>
    </source>
</evidence>
<evidence type="ECO:0000256" key="2">
    <source>
        <dbReference type="ARBA" id="ARBA00004742"/>
    </source>
</evidence>
<evidence type="ECO:0000256" key="1">
    <source>
        <dbReference type="ARBA" id="ARBA00001966"/>
    </source>
</evidence>
<evidence type="ECO:0000256" key="7">
    <source>
        <dbReference type="ARBA" id="ARBA00022723"/>
    </source>
</evidence>
<comment type="cofactor">
    <cofactor evidence="1">
        <name>[4Fe-4S] cluster</name>
        <dbReference type="ChEBI" id="CHEBI:49883"/>
    </cofactor>
</comment>
<keyword evidence="5" id="KW-0312">Gluconeogenesis</keyword>
<dbReference type="EC" id="4.3.1.17" evidence="4"/>
<dbReference type="PANTHER" id="PTHR30182">
    <property type="entry name" value="L-SERINE DEHYDRATASE"/>
    <property type="match status" value="1"/>
</dbReference>
<keyword evidence="7" id="KW-0479">Metal-binding</keyword>
<evidence type="ECO:0000256" key="11">
    <source>
        <dbReference type="ARBA" id="ARBA00041766"/>
    </source>
</evidence>
<evidence type="ECO:0000313" key="14">
    <source>
        <dbReference type="EMBL" id="GKS80795.1"/>
    </source>
</evidence>
<keyword evidence="15" id="KW-1185">Reference proteome</keyword>
<evidence type="ECO:0000256" key="3">
    <source>
        <dbReference type="ARBA" id="ARBA00008636"/>
    </source>
</evidence>
<evidence type="ECO:0000256" key="8">
    <source>
        <dbReference type="ARBA" id="ARBA00023004"/>
    </source>
</evidence>
<comment type="caution">
    <text evidence="14">The sequence shown here is derived from an EMBL/GenBank/DDBJ whole genome shotgun (WGS) entry which is preliminary data.</text>
</comment>